<dbReference type="GeneID" id="30146490"/>
<dbReference type="AlphaFoldDB" id="A0A1E3QV99"/>
<dbReference type="Pfam" id="PF11927">
    <property type="entry name" value="HODM_asu-like"/>
    <property type="match status" value="1"/>
</dbReference>
<keyword evidence="1" id="KW-0732">Signal</keyword>
<accession>A0A1E3QV99</accession>
<organism evidence="2 3">
    <name type="scientific">Babjeviella inositovora NRRL Y-12698</name>
    <dbReference type="NCBI Taxonomy" id="984486"/>
    <lineage>
        <taxon>Eukaryota</taxon>
        <taxon>Fungi</taxon>
        <taxon>Dikarya</taxon>
        <taxon>Ascomycota</taxon>
        <taxon>Saccharomycotina</taxon>
        <taxon>Pichiomycetes</taxon>
        <taxon>Serinales incertae sedis</taxon>
        <taxon>Babjeviella</taxon>
    </lineage>
</organism>
<keyword evidence="3" id="KW-1185">Reference proteome</keyword>
<dbReference type="RefSeq" id="XP_018986215.1">
    <property type="nucleotide sequence ID" value="XM_019128637.1"/>
</dbReference>
<name>A0A1E3QV99_9ASCO</name>
<evidence type="ECO:0000313" key="3">
    <source>
        <dbReference type="Proteomes" id="UP000094336"/>
    </source>
</evidence>
<evidence type="ECO:0000256" key="1">
    <source>
        <dbReference type="SAM" id="SignalP"/>
    </source>
</evidence>
<dbReference type="InterPro" id="IPR021848">
    <property type="entry name" value="HODM_asu-like"/>
</dbReference>
<dbReference type="EMBL" id="KV454429">
    <property type="protein sequence ID" value="ODQ80887.1"/>
    <property type="molecule type" value="Genomic_DNA"/>
</dbReference>
<protein>
    <submittedName>
        <fullName evidence="2">Uncharacterized protein</fullName>
    </submittedName>
</protein>
<feature type="signal peptide" evidence="1">
    <location>
        <begin position="1"/>
        <end position="16"/>
    </location>
</feature>
<feature type="chain" id="PRO_5009134402" evidence="1">
    <location>
        <begin position="17"/>
        <end position="396"/>
    </location>
</feature>
<proteinExistence type="predicted"/>
<dbReference type="OrthoDB" id="5043642at2759"/>
<dbReference type="Proteomes" id="UP000094336">
    <property type="component" value="Unassembled WGS sequence"/>
</dbReference>
<reference evidence="3" key="1">
    <citation type="submission" date="2016-05" db="EMBL/GenBank/DDBJ databases">
        <title>Comparative genomics of biotechnologically important yeasts.</title>
        <authorList>
            <consortium name="DOE Joint Genome Institute"/>
            <person name="Riley R."/>
            <person name="Haridas S."/>
            <person name="Wolfe K.H."/>
            <person name="Lopes M.R."/>
            <person name="Hittinger C.T."/>
            <person name="Goker M."/>
            <person name="Salamov A."/>
            <person name="Wisecaver J."/>
            <person name="Long T.M."/>
            <person name="Aerts A.L."/>
            <person name="Barry K."/>
            <person name="Choi C."/>
            <person name="Clum A."/>
            <person name="Coughlan A.Y."/>
            <person name="Deshpande S."/>
            <person name="Douglass A.P."/>
            <person name="Hanson S.J."/>
            <person name="Klenk H.-P."/>
            <person name="Labutti K."/>
            <person name="Lapidus A."/>
            <person name="Lindquist E."/>
            <person name="Lipzen A."/>
            <person name="Meier-Kolthoff J.P."/>
            <person name="Ohm R.A."/>
            <person name="Otillar R.P."/>
            <person name="Pangilinan J."/>
            <person name="Peng Y."/>
            <person name="Rokas A."/>
            <person name="Rosa C.A."/>
            <person name="Scheuner C."/>
            <person name="Sibirny A.A."/>
            <person name="Slot J.C."/>
            <person name="Stielow J.B."/>
            <person name="Sun H."/>
            <person name="Kurtzman C.P."/>
            <person name="Blackwell M."/>
            <person name="Grigoriev I.V."/>
            <person name="Jeffries T.W."/>
        </authorList>
    </citation>
    <scope>NUCLEOTIDE SEQUENCE [LARGE SCALE GENOMIC DNA]</scope>
    <source>
        <strain evidence="3">NRRL Y-12698</strain>
    </source>
</reference>
<dbReference type="STRING" id="984486.A0A1E3QV99"/>
<sequence length="396" mass="45089">MSYILLFTVLGTLLFASRKLNFWKVSIGAKGNKSSEKATVNSGKPKIFQTSGEYVVPVIEPVAADFDWQKAEPFKYRPFKAAPYKMTLAIRNLEPSDLFLIEDTYLHRTNIREKVLNSKFKKNTCLLHDSAIPAVREFYDMAINFMCDRYPMYFTKSKADNSVYNEIRKESVPLDPYKVEDPETLLLALGKTLEEDYLILLKNGPEGEEGEYYLRAGISGFPAGFDPSQKFNMKLSDIHGPVPMYQSKLKLSMNKFFSRINPGQFVIRNNWSVQAHCKLFAVTENHAPQNEIIEAMDGSQMDFNKVLLRVERQCLTRLPNTRANVFVIRTYLTPVTYVKDEGLGEELCGAIDGLPDVIKQYKRAEAWGPAVKKFMTDEEIGLTGETYMPEILAADL</sequence>
<gene>
    <name evidence="2" type="ORF">BABINDRAFT_161076</name>
</gene>
<evidence type="ECO:0000313" key="2">
    <source>
        <dbReference type="EMBL" id="ODQ80887.1"/>
    </source>
</evidence>